<comment type="caution">
    <text evidence="5">The sequence shown here is derived from an EMBL/GenBank/DDBJ whole genome shotgun (WGS) entry which is preliminary data.</text>
</comment>
<reference evidence="6" key="1">
    <citation type="journal article" date="2017" name="BMC Genomics">
        <title>Gapless genome assembly of Colletotrichum higginsianum reveals chromosome structure and association of transposable elements with secondary metabolite gene clusters.</title>
        <authorList>
            <person name="Dallery J.-F."/>
            <person name="Lapalu N."/>
            <person name="Zampounis A."/>
            <person name="Pigne S."/>
            <person name="Luyten I."/>
            <person name="Amselem J."/>
            <person name="Wittenberg A.H.J."/>
            <person name="Zhou S."/>
            <person name="de Queiroz M.V."/>
            <person name="Robin G.P."/>
            <person name="Auger A."/>
            <person name="Hainaut M."/>
            <person name="Henrissat B."/>
            <person name="Kim K.-T."/>
            <person name="Lee Y.-H."/>
            <person name="Lespinet O."/>
            <person name="Schwartz D.C."/>
            <person name="Thon M.R."/>
            <person name="O'Connell R.J."/>
        </authorList>
    </citation>
    <scope>NUCLEOTIDE SEQUENCE [LARGE SCALE GENOMIC DNA]</scope>
    <source>
        <strain evidence="6">IMI 349063</strain>
    </source>
</reference>
<dbReference type="OrthoDB" id="626167at2759"/>
<keyword evidence="1" id="KW-0677">Repeat</keyword>
<dbReference type="PANTHER" id="PTHR24123:SF33">
    <property type="entry name" value="PROTEIN HOS4"/>
    <property type="match status" value="1"/>
</dbReference>
<dbReference type="PROSITE" id="PS50088">
    <property type="entry name" value="ANK_REPEAT"/>
    <property type="match status" value="3"/>
</dbReference>
<evidence type="ECO:0000256" key="1">
    <source>
        <dbReference type="ARBA" id="ARBA00022737"/>
    </source>
</evidence>
<protein>
    <submittedName>
        <fullName evidence="5">Ankyrin repeat domain-containing protein 29</fullName>
    </submittedName>
</protein>
<keyword evidence="6" id="KW-1185">Reference proteome</keyword>
<sequence length="632" mass="69111">MWRYRRTALQIAVALREHDLIQILLDLGADPISSSHNGYTALHWLLSPEELIGDRETRQYDMRQPRYLKSRIAASVKALARPLSTQVSAVDIPCKNGKTPLMLAVMVSPTATRTLLDEGAEPNKRDVRGRTALMHFFQGGFSDRSTSILEHLLHAGADSRASNSSGRTVLGYWARCFNPYNKAFSVLASLGALAQRDALVQEMTSLNLPLVVASRLGNAQLCWALLDAGANSDKHGLAASSPLGATREIVADDLDDLMWDPVLHALRAKAYVTTAILLAYGANAFFQVPKLKRTMYNEYSVDRTGTTPLHLVAGSMDDNISHEMNVSEYEIRKSVFVGKDKGAARVPFDTLFGSNFSPKSPCDPLLDATINKLQTPAERQEALAEYMLRNGASVNARTRQGITPLMISICQGQLDLARQLLKHDADPNITAVGGRTPLIVAAWAGRRDLVEALLTSGADPNAQLDARSPDTCSCVELNRQAYRKSDNCRAPLNALALAAERGYCDVVEALLHHGADANLPIVHHVHGWVLSSGERRRQGGSCTPSSSDAEMGLETELKRCQGRISVGTALTWARGEVRNLLLRHGADPTKEEAIRKCDCLNIGEEEEKGRFGQNYDNDYPTGEGSDSDKHLP</sequence>
<evidence type="ECO:0000256" key="3">
    <source>
        <dbReference type="PROSITE-ProRule" id="PRU00023"/>
    </source>
</evidence>
<dbReference type="SUPFAM" id="SSF48403">
    <property type="entry name" value="Ankyrin repeat"/>
    <property type="match status" value="1"/>
</dbReference>
<proteinExistence type="predicted"/>
<dbReference type="VEuPathDB" id="FungiDB:CH63R_14307"/>
<name>A0A1B7XTJ0_COLHI</name>
<dbReference type="InterPro" id="IPR036770">
    <property type="entry name" value="Ankyrin_rpt-contain_sf"/>
</dbReference>
<dbReference type="Gene3D" id="1.25.40.20">
    <property type="entry name" value="Ankyrin repeat-containing domain"/>
    <property type="match status" value="3"/>
</dbReference>
<dbReference type="PROSITE" id="PS50297">
    <property type="entry name" value="ANK_REP_REGION"/>
    <property type="match status" value="2"/>
</dbReference>
<evidence type="ECO:0000313" key="6">
    <source>
        <dbReference type="Proteomes" id="UP000092177"/>
    </source>
</evidence>
<dbReference type="InterPro" id="IPR002110">
    <property type="entry name" value="Ankyrin_rpt"/>
</dbReference>
<feature type="repeat" description="ANK" evidence="3">
    <location>
        <begin position="4"/>
        <end position="36"/>
    </location>
</feature>
<dbReference type="KEGG" id="chig:CH63R_14307"/>
<feature type="region of interest" description="Disordered" evidence="4">
    <location>
        <begin position="610"/>
        <end position="632"/>
    </location>
</feature>
<keyword evidence="2 3" id="KW-0040">ANK repeat</keyword>
<dbReference type="AlphaFoldDB" id="A0A1B7XTJ0"/>
<dbReference type="SMART" id="SM00248">
    <property type="entry name" value="ANK"/>
    <property type="match status" value="9"/>
</dbReference>
<dbReference type="RefSeq" id="XP_018151599.1">
    <property type="nucleotide sequence ID" value="XM_018309281.1"/>
</dbReference>
<accession>A0A1B7XTJ0</accession>
<gene>
    <name evidence="5" type="ORF">CH63R_14307</name>
</gene>
<evidence type="ECO:0000313" key="5">
    <source>
        <dbReference type="EMBL" id="OBR03081.1"/>
    </source>
</evidence>
<dbReference type="Pfam" id="PF12796">
    <property type="entry name" value="Ank_2"/>
    <property type="match status" value="1"/>
</dbReference>
<dbReference type="InterPro" id="IPR051165">
    <property type="entry name" value="Multifunctional_ANK_Repeat"/>
</dbReference>
<dbReference type="PANTHER" id="PTHR24123">
    <property type="entry name" value="ANKYRIN REPEAT-CONTAINING"/>
    <property type="match status" value="1"/>
</dbReference>
<organism evidence="5 6">
    <name type="scientific">Colletotrichum higginsianum (strain IMI 349063)</name>
    <name type="common">Crucifer anthracnose fungus</name>
    <dbReference type="NCBI Taxonomy" id="759273"/>
    <lineage>
        <taxon>Eukaryota</taxon>
        <taxon>Fungi</taxon>
        <taxon>Dikarya</taxon>
        <taxon>Ascomycota</taxon>
        <taxon>Pezizomycotina</taxon>
        <taxon>Sordariomycetes</taxon>
        <taxon>Hypocreomycetidae</taxon>
        <taxon>Glomerellales</taxon>
        <taxon>Glomerellaceae</taxon>
        <taxon>Colletotrichum</taxon>
        <taxon>Colletotrichum destructivum species complex</taxon>
    </lineage>
</organism>
<dbReference type="GeneID" id="28873388"/>
<feature type="repeat" description="ANK" evidence="3">
    <location>
        <begin position="433"/>
        <end position="465"/>
    </location>
</feature>
<dbReference type="EMBL" id="LTAN01000010">
    <property type="protein sequence ID" value="OBR03081.1"/>
    <property type="molecule type" value="Genomic_DNA"/>
</dbReference>
<dbReference type="Proteomes" id="UP000092177">
    <property type="component" value="Chromosome 10"/>
</dbReference>
<feature type="repeat" description="ANK" evidence="3">
    <location>
        <begin position="400"/>
        <end position="432"/>
    </location>
</feature>
<dbReference type="Pfam" id="PF00023">
    <property type="entry name" value="Ank"/>
    <property type="match status" value="2"/>
</dbReference>
<dbReference type="PRINTS" id="PR01415">
    <property type="entry name" value="ANKYRIN"/>
</dbReference>
<evidence type="ECO:0000256" key="4">
    <source>
        <dbReference type="SAM" id="MobiDB-lite"/>
    </source>
</evidence>
<evidence type="ECO:0000256" key="2">
    <source>
        <dbReference type="ARBA" id="ARBA00023043"/>
    </source>
</evidence>